<dbReference type="PANTHER" id="PTHR12277">
    <property type="entry name" value="ALPHA/BETA HYDROLASE DOMAIN-CONTAINING PROTEIN"/>
    <property type="match status" value="1"/>
</dbReference>
<evidence type="ECO:0000313" key="2">
    <source>
        <dbReference type="Proteomes" id="UP000078348"/>
    </source>
</evidence>
<keyword evidence="1" id="KW-0645">Protease</keyword>
<comment type="caution">
    <text evidence="1">The sequence shown here is derived from an EMBL/GenBank/DDBJ whole genome shotgun (WGS) entry which is preliminary data.</text>
</comment>
<accession>A0A196S9D9</accession>
<dbReference type="SUPFAM" id="SSF53474">
    <property type="entry name" value="alpha/beta-Hydrolases"/>
    <property type="match status" value="1"/>
</dbReference>
<dbReference type="STRING" id="478820.A0A196S9D9"/>
<organism evidence="1 2">
    <name type="scientific">Blastocystis sp. subtype 1 (strain ATCC 50177 / NandII)</name>
    <dbReference type="NCBI Taxonomy" id="478820"/>
    <lineage>
        <taxon>Eukaryota</taxon>
        <taxon>Sar</taxon>
        <taxon>Stramenopiles</taxon>
        <taxon>Bigyra</taxon>
        <taxon>Opalozoa</taxon>
        <taxon>Opalinata</taxon>
        <taxon>Blastocystidae</taxon>
        <taxon>Blastocystis</taxon>
    </lineage>
</organism>
<dbReference type="OrthoDB" id="446723at2759"/>
<sequence length="271" mass="30079">MLNKLISAFLYLPPRCTYCTNDPLFRGSFFDKDSAGNCIPCVYVKASSQSRYTVLYSHANAEDIGNLMGFFLWMSKHLFVDVIGYDYPGYGLCGGTPNEKSVQACACTVLNYMIDTMGIGNNQIILYGHSLGSAVSAYLAVYASKTRSRGVAGVVLQVLPSPSPHLQSCFMSIYRLVFDLRFSAKRDLYETVDIIKDISSPVTFIHGMCDCVVPLSHPKALFTLVPEDLRYKCLFVPAAGHNNIELFCTPRSLFANHLLNFLVAMEHAPDF</sequence>
<dbReference type="InterPro" id="IPR029058">
    <property type="entry name" value="AB_hydrolase_fold"/>
</dbReference>
<evidence type="ECO:0000313" key="1">
    <source>
        <dbReference type="EMBL" id="OAO12971.1"/>
    </source>
</evidence>
<dbReference type="EMBL" id="LXWW01000486">
    <property type="protein sequence ID" value="OAO12971.1"/>
    <property type="molecule type" value="Genomic_DNA"/>
</dbReference>
<dbReference type="Proteomes" id="UP000078348">
    <property type="component" value="Unassembled WGS sequence"/>
</dbReference>
<name>A0A196S9D9_BLAHN</name>
<protein>
    <submittedName>
        <fullName evidence="1">Serine protease family S09X</fullName>
    </submittedName>
</protein>
<dbReference type="GO" id="GO:0008233">
    <property type="term" value="F:peptidase activity"/>
    <property type="evidence" value="ECO:0007669"/>
    <property type="project" value="UniProtKB-KW"/>
</dbReference>
<keyword evidence="2" id="KW-1185">Reference proteome</keyword>
<dbReference type="AlphaFoldDB" id="A0A196S9D9"/>
<dbReference type="Gene3D" id="3.40.50.1820">
    <property type="entry name" value="alpha/beta hydrolase"/>
    <property type="match status" value="1"/>
</dbReference>
<gene>
    <name evidence="1" type="ORF">AV274_5345</name>
</gene>
<reference evidence="1 2" key="1">
    <citation type="submission" date="2016-05" db="EMBL/GenBank/DDBJ databases">
        <title>Nuclear genome of Blastocystis sp. subtype 1 NandII.</title>
        <authorList>
            <person name="Gentekaki E."/>
            <person name="Curtis B."/>
            <person name="Stairs C."/>
            <person name="Eme L."/>
            <person name="Herman E."/>
            <person name="Klimes V."/>
            <person name="Arias M.C."/>
            <person name="Elias M."/>
            <person name="Hilliou F."/>
            <person name="Klute M."/>
            <person name="Malik S.-B."/>
            <person name="Pightling A."/>
            <person name="Rachubinski R."/>
            <person name="Salas D."/>
            <person name="Schlacht A."/>
            <person name="Suga H."/>
            <person name="Archibald J."/>
            <person name="Ball S.G."/>
            <person name="Clark G."/>
            <person name="Dacks J."/>
            <person name="Van Der Giezen M."/>
            <person name="Tsaousis A."/>
            <person name="Roger A."/>
        </authorList>
    </citation>
    <scope>NUCLEOTIDE SEQUENCE [LARGE SCALE GENOMIC DNA]</scope>
    <source>
        <strain evidence="2">ATCC 50177 / NandII</strain>
    </source>
</reference>
<dbReference type="GO" id="GO:0006508">
    <property type="term" value="P:proteolysis"/>
    <property type="evidence" value="ECO:0007669"/>
    <property type="project" value="UniProtKB-KW"/>
</dbReference>
<dbReference type="PANTHER" id="PTHR12277:SF81">
    <property type="entry name" value="PROTEIN ABHD13"/>
    <property type="match status" value="1"/>
</dbReference>
<keyword evidence="1" id="KW-0378">Hydrolase</keyword>
<proteinExistence type="predicted"/>